<protein>
    <submittedName>
        <fullName evidence="2">Uncharacterized protein</fullName>
    </submittedName>
</protein>
<reference evidence="3" key="1">
    <citation type="journal article" date="2019" name="Int. J. Syst. Evol. Microbiol.">
        <title>The Global Catalogue of Microorganisms (GCM) 10K type strain sequencing project: providing services to taxonomists for standard genome sequencing and annotation.</title>
        <authorList>
            <consortium name="The Broad Institute Genomics Platform"/>
            <consortium name="The Broad Institute Genome Sequencing Center for Infectious Disease"/>
            <person name="Wu L."/>
            <person name="Ma J."/>
        </authorList>
    </citation>
    <scope>NUCLEOTIDE SEQUENCE [LARGE SCALE GENOMIC DNA]</scope>
    <source>
        <strain evidence="3">CGMCC 1.15959</strain>
    </source>
</reference>
<keyword evidence="1" id="KW-0175">Coiled coil</keyword>
<evidence type="ECO:0000313" key="2">
    <source>
        <dbReference type="EMBL" id="GGD87181.1"/>
    </source>
</evidence>
<dbReference type="Proteomes" id="UP000619041">
    <property type="component" value="Unassembled WGS sequence"/>
</dbReference>
<dbReference type="RefSeq" id="WP_188643548.1">
    <property type="nucleotide sequence ID" value="NZ_BMKL01000001.1"/>
</dbReference>
<keyword evidence="3" id="KW-1185">Reference proteome</keyword>
<accession>A0ABQ1S0E6</accession>
<name>A0ABQ1S0E6_9SPHN</name>
<comment type="caution">
    <text evidence="2">The sequence shown here is derived from an EMBL/GenBank/DDBJ whole genome shotgun (WGS) entry which is preliminary data.</text>
</comment>
<evidence type="ECO:0000313" key="3">
    <source>
        <dbReference type="Proteomes" id="UP000619041"/>
    </source>
</evidence>
<feature type="coiled-coil region" evidence="1">
    <location>
        <begin position="86"/>
        <end position="113"/>
    </location>
</feature>
<dbReference type="EMBL" id="BMKL01000001">
    <property type="protein sequence ID" value="GGD87181.1"/>
    <property type="molecule type" value="Genomic_DNA"/>
</dbReference>
<gene>
    <name evidence="2" type="ORF">GCM10011515_03350</name>
</gene>
<proteinExistence type="predicted"/>
<evidence type="ECO:0000256" key="1">
    <source>
        <dbReference type="SAM" id="Coils"/>
    </source>
</evidence>
<sequence>MALTETKHHQVGQLVRELADYSRGLLSAEQMFELLGAVAFGVYESEYENLCAVAVQSGYAACAATTQWSAGIHRYKDWRALAAKDKRTAPERINTLRRKIARLEAEIVECMIRADAIQSSLDEDIKRAWKECDALSAVDRLWLVDSSDPELPPAIRERDDPPYEAVMGGEMSPKRRAQLAALQALLDAGRGTAGQ</sequence>
<organism evidence="2 3">
    <name type="scientific">Tsuneonella deserti</name>
    <dbReference type="NCBI Taxonomy" id="2035528"/>
    <lineage>
        <taxon>Bacteria</taxon>
        <taxon>Pseudomonadati</taxon>
        <taxon>Pseudomonadota</taxon>
        <taxon>Alphaproteobacteria</taxon>
        <taxon>Sphingomonadales</taxon>
        <taxon>Erythrobacteraceae</taxon>
        <taxon>Tsuneonella</taxon>
    </lineage>
</organism>